<dbReference type="PANTHER" id="PTHR43619">
    <property type="entry name" value="S-ADENOSYL-L-METHIONINE-DEPENDENT METHYLTRANSFERASE YKTD-RELATED"/>
    <property type="match status" value="1"/>
</dbReference>
<accession>A0A1L9TII9</accession>
<dbReference type="PANTHER" id="PTHR43619:SF2">
    <property type="entry name" value="S-ADENOSYL-L-METHIONINE-DEPENDENT METHYLTRANSFERASES SUPERFAMILY PROTEIN"/>
    <property type="match status" value="1"/>
</dbReference>
<dbReference type="InterPro" id="IPR007213">
    <property type="entry name" value="Ppm1/Ppm2/Tcmp"/>
</dbReference>
<evidence type="ECO:0000256" key="1">
    <source>
        <dbReference type="ARBA" id="ARBA00022603"/>
    </source>
</evidence>
<dbReference type="AlphaFoldDB" id="A0A1L9TII9"/>
<keyword evidence="2" id="KW-0808">Transferase</keyword>
<organism evidence="3 4">
    <name type="scientific">Aspergillus sydowii CBS 593.65</name>
    <dbReference type="NCBI Taxonomy" id="1036612"/>
    <lineage>
        <taxon>Eukaryota</taxon>
        <taxon>Fungi</taxon>
        <taxon>Dikarya</taxon>
        <taxon>Ascomycota</taxon>
        <taxon>Pezizomycotina</taxon>
        <taxon>Eurotiomycetes</taxon>
        <taxon>Eurotiomycetidae</taxon>
        <taxon>Eurotiales</taxon>
        <taxon>Aspergillaceae</taxon>
        <taxon>Aspergillus</taxon>
        <taxon>Aspergillus subgen. Nidulantes</taxon>
    </lineage>
</organism>
<dbReference type="VEuPathDB" id="FungiDB:ASPSYDRAFT_89907"/>
<evidence type="ECO:0000313" key="4">
    <source>
        <dbReference type="Proteomes" id="UP000184356"/>
    </source>
</evidence>
<protein>
    <submittedName>
        <fullName evidence="3">Uncharacterized protein</fullName>
    </submittedName>
</protein>
<dbReference type="Proteomes" id="UP000184356">
    <property type="component" value="Unassembled WGS sequence"/>
</dbReference>
<proteinExistence type="predicted"/>
<evidence type="ECO:0000256" key="2">
    <source>
        <dbReference type="ARBA" id="ARBA00022679"/>
    </source>
</evidence>
<dbReference type="OrthoDB" id="203237at2759"/>
<keyword evidence="4" id="KW-1185">Reference proteome</keyword>
<dbReference type="EMBL" id="KV878586">
    <property type="protein sequence ID" value="OJJ59191.1"/>
    <property type="molecule type" value="Genomic_DNA"/>
</dbReference>
<dbReference type="PIRSF" id="PIRSF028177">
    <property type="entry name" value="Polyketide_synth_Omtfrase_TcmP"/>
    <property type="match status" value="1"/>
</dbReference>
<dbReference type="SUPFAM" id="SSF53335">
    <property type="entry name" value="S-adenosyl-L-methionine-dependent methyltransferases"/>
    <property type="match status" value="1"/>
</dbReference>
<dbReference type="InterPro" id="IPR016874">
    <property type="entry name" value="TcmP-like"/>
</dbReference>
<gene>
    <name evidence="3" type="ORF">ASPSYDRAFT_89907</name>
</gene>
<dbReference type="Gene3D" id="3.40.50.150">
    <property type="entry name" value="Vaccinia Virus protein VP39"/>
    <property type="match status" value="1"/>
</dbReference>
<sequence length="297" mass="33342">MATNKDGHSNNADVINKEEASLNGVAKTLLVTLAARAADVRAPAPVLGDPYAQDILDRLDVDTAEIVPTPNQCASIALRTSHFDRWTLEFLQRNPKSTVLHLACGFDSRMQRVKWGKNTRWIDIDLPEAIELRRKVQPECLPGRDYSLLGLDVLDEDWMKNIETNGPVLVVMEGLLCYLPERDVKRLIQRLCQAFPRGELLFECINTTTLEGLNRRKPIESINDTGAEFHWAVDEPKSLEALHLGLKLVESVRLVEAPGVEKFALGHRALMYLLSWIPGARDSARFLRFGFGEFNGS</sequence>
<keyword evidence="1" id="KW-0489">Methyltransferase</keyword>
<dbReference type="GO" id="GO:0032259">
    <property type="term" value="P:methylation"/>
    <property type="evidence" value="ECO:0007669"/>
    <property type="project" value="UniProtKB-KW"/>
</dbReference>
<name>A0A1L9TII9_9EURO</name>
<evidence type="ECO:0000313" key="3">
    <source>
        <dbReference type="EMBL" id="OJJ59191.1"/>
    </source>
</evidence>
<dbReference type="GO" id="GO:0008168">
    <property type="term" value="F:methyltransferase activity"/>
    <property type="evidence" value="ECO:0007669"/>
    <property type="project" value="UniProtKB-KW"/>
</dbReference>
<dbReference type="Pfam" id="PF04072">
    <property type="entry name" value="LCM"/>
    <property type="match status" value="1"/>
</dbReference>
<dbReference type="InterPro" id="IPR029063">
    <property type="entry name" value="SAM-dependent_MTases_sf"/>
</dbReference>
<dbReference type="STRING" id="1036612.A0A1L9TII9"/>
<reference evidence="4" key="1">
    <citation type="journal article" date="2017" name="Genome Biol.">
        <title>Comparative genomics reveals high biological diversity and specific adaptations in the industrially and medically important fungal genus Aspergillus.</title>
        <authorList>
            <person name="de Vries R.P."/>
            <person name="Riley R."/>
            <person name="Wiebenga A."/>
            <person name="Aguilar-Osorio G."/>
            <person name="Amillis S."/>
            <person name="Uchima C.A."/>
            <person name="Anderluh G."/>
            <person name="Asadollahi M."/>
            <person name="Askin M."/>
            <person name="Barry K."/>
            <person name="Battaglia E."/>
            <person name="Bayram O."/>
            <person name="Benocci T."/>
            <person name="Braus-Stromeyer S.A."/>
            <person name="Caldana C."/>
            <person name="Canovas D."/>
            <person name="Cerqueira G.C."/>
            <person name="Chen F."/>
            <person name="Chen W."/>
            <person name="Choi C."/>
            <person name="Clum A."/>
            <person name="Dos Santos R.A."/>
            <person name="Damasio A.R."/>
            <person name="Diallinas G."/>
            <person name="Emri T."/>
            <person name="Fekete E."/>
            <person name="Flipphi M."/>
            <person name="Freyberg S."/>
            <person name="Gallo A."/>
            <person name="Gournas C."/>
            <person name="Habgood R."/>
            <person name="Hainaut M."/>
            <person name="Harispe M.L."/>
            <person name="Henrissat B."/>
            <person name="Hilden K.S."/>
            <person name="Hope R."/>
            <person name="Hossain A."/>
            <person name="Karabika E."/>
            <person name="Karaffa L."/>
            <person name="Karanyi Z."/>
            <person name="Krasevec N."/>
            <person name="Kuo A."/>
            <person name="Kusch H."/>
            <person name="LaButti K."/>
            <person name="Lagendijk E.L."/>
            <person name="Lapidus A."/>
            <person name="Levasseur A."/>
            <person name="Lindquist E."/>
            <person name="Lipzen A."/>
            <person name="Logrieco A.F."/>
            <person name="MacCabe A."/>
            <person name="Maekelae M.R."/>
            <person name="Malavazi I."/>
            <person name="Melin P."/>
            <person name="Meyer V."/>
            <person name="Mielnichuk N."/>
            <person name="Miskei M."/>
            <person name="Molnar A.P."/>
            <person name="Mule G."/>
            <person name="Ngan C.Y."/>
            <person name="Orejas M."/>
            <person name="Orosz E."/>
            <person name="Ouedraogo J.P."/>
            <person name="Overkamp K.M."/>
            <person name="Park H.-S."/>
            <person name="Perrone G."/>
            <person name="Piumi F."/>
            <person name="Punt P.J."/>
            <person name="Ram A.F."/>
            <person name="Ramon A."/>
            <person name="Rauscher S."/>
            <person name="Record E."/>
            <person name="Riano-Pachon D.M."/>
            <person name="Robert V."/>
            <person name="Roehrig J."/>
            <person name="Ruller R."/>
            <person name="Salamov A."/>
            <person name="Salih N.S."/>
            <person name="Samson R.A."/>
            <person name="Sandor E."/>
            <person name="Sanguinetti M."/>
            <person name="Schuetze T."/>
            <person name="Sepcic K."/>
            <person name="Shelest E."/>
            <person name="Sherlock G."/>
            <person name="Sophianopoulou V."/>
            <person name="Squina F.M."/>
            <person name="Sun H."/>
            <person name="Susca A."/>
            <person name="Todd R.B."/>
            <person name="Tsang A."/>
            <person name="Unkles S.E."/>
            <person name="van de Wiele N."/>
            <person name="van Rossen-Uffink D."/>
            <person name="Oliveira J.V."/>
            <person name="Vesth T.C."/>
            <person name="Visser J."/>
            <person name="Yu J.-H."/>
            <person name="Zhou M."/>
            <person name="Andersen M.R."/>
            <person name="Archer D.B."/>
            <person name="Baker S.E."/>
            <person name="Benoit I."/>
            <person name="Brakhage A.A."/>
            <person name="Braus G.H."/>
            <person name="Fischer R."/>
            <person name="Frisvad J.C."/>
            <person name="Goldman G.H."/>
            <person name="Houbraken J."/>
            <person name="Oakley B."/>
            <person name="Pocsi I."/>
            <person name="Scazzocchio C."/>
            <person name="Seiboth B."/>
            <person name="vanKuyk P.A."/>
            <person name="Wortman J."/>
            <person name="Dyer P.S."/>
            <person name="Grigoriev I.V."/>
        </authorList>
    </citation>
    <scope>NUCLEOTIDE SEQUENCE [LARGE SCALE GENOMIC DNA]</scope>
    <source>
        <strain evidence="4">CBS 593.65</strain>
    </source>
</reference>
<dbReference type="GeneID" id="63768316"/>
<dbReference type="RefSeq" id="XP_040702997.1">
    <property type="nucleotide sequence ID" value="XM_040852243.1"/>
</dbReference>